<name>A0ABD5LY12_PROMI</name>
<keyword evidence="1" id="KW-0812">Transmembrane</keyword>
<evidence type="ECO:0000313" key="2">
    <source>
        <dbReference type="EMBL" id="MEY2344957.1"/>
    </source>
</evidence>
<reference evidence="2" key="1">
    <citation type="submission" date="2021-05" db="EMBL/GenBank/DDBJ databases">
        <title>First report of NDM-5 and VEB-6 producing Proteus mirabilis isolated from blood of a sepsis patient in Kolkata, India.</title>
        <authorList>
            <person name="Halder G."/>
            <person name="Chaudhuri B."/>
            <person name="Dutta S."/>
        </authorList>
    </citation>
    <scope>NUCLEOTIDE SEQUENCE [LARGE SCALE GENOMIC DNA]</scope>
    <source>
        <strain evidence="2">7049</strain>
    </source>
</reference>
<dbReference type="AlphaFoldDB" id="A0ABD5LY12"/>
<keyword evidence="1" id="KW-1133">Transmembrane helix</keyword>
<sequence>MFVFIIGFITKNGTWKSWRDNLLAALVIYATFQTIDMILFIIQGNLTLILTFFFLKMVFGFSCYTYLASFFPIVTFIHQTS</sequence>
<accession>A0ABD5LY12</accession>
<feature type="transmembrane region" description="Helical" evidence="1">
    <location>
        <begin position="21"/>
        <end position="42"/>
    </location>
</feature>
<proteinExistence type="predicted"/>
<comment type="caution">
    <text evidence="2">The sequence shown here is derived from an EMBL/GenBank/DDBJ whole genome shotgun (WGS) entry which is preliminary data.</text>
</comment>
<evidence type="ECO:0000256" key="1">
    <source>
        <dbReference type="SAM" id="Phobius"/>
    </source>
</evidence>
<gene>
    <name evidence="2" type="ORF">I3679_016700</name>
</gene>
<feature type="transmembrane region" description="Helical" evidence="1">
    <location>
        <begin position="48"/>
        <end position="77"/>
    </location>
</feature>
<protein>
    <submittedName>
        <fullName evidence="2">Uncharacterized protein</fullName>
    </submittedName>
</protein>
<dbReference type="EMBL" id="JADQCH020000002">
    <property type="protein sequence ID" value="MEY2344957.1"/>
    <property type="molecule type" value="Genomic_DNA"/>
</dbReference>
<organism evidence="2">
    <name type="scientific">Proteus mirabilis</name>
    <dbReference type="NCBI Taxonomy" id="584"/>
    <lineage>
        <taxon>Bacteria</taxon>
        <taxon>Pseudomonadati</taxon>
        <taxon>Pseudomonadota</taxon>
        <taxon>Gammaproteobacteria</taxon>
        <taxon>Enterobacterales</taxon>
        <taxon>Morganellaceae</taxon>
        <taxon>Proteus</taxon>
    </lineage>
</organism>
<keyword evidence="1" id="KW-0472">Membrane</keyword>